<reference evidence="2" key="1">
    <citation type="submission" date="2015-09" db="EMBL/GenBank/DDBJ databases">
        <authorList>
            <person name="Jackson K.R."/>
            <person name="Lunt B.L."/>
            <person name="Fisher J.N.B."/>
            <person name="Gardner A.V."/>
            <person name="Bailey M.E."/>
            <person name="Deus L.M."/>
            <person name="Earl A.S."/>
            <person name="Gibby P.D."/>
            <person name="Hartmann K.A."/>
            <person name="Liu J.E."/>
            <person name="Manci A.M."/>
            <person name="Nielsen D.A."/>
            <person name="Solomon M.B."/>
            <person name="Breakwell D.P."/>
            <person name="Burnett S.H."/>
            <person name="Grose J.H."/>
        </authorList>
    </citation>
    <scope>NUCLEOTIDE SEQUENCE</scope>
    <source>
        <strain evidence="2">7805</strain>
    </source>
</reference>
<proteinExistence type="predicted"/>
<name>A0A1J1JCI0_PLAAG</name>
<sequence>MASSPGSQKQLLDQDAIMAWIFLPPALLLMDDNGSWLD</sequence>
<organism evidence="2">
    <name type="scientific">Planktothrix agardhii</name>
    <name type="common">Oscillatoria agardhii</name>
    <dbReference type="NCBI Taxonomy" id="1160"/>
    <lineage>
        <taxon>Bacteria</taxon>
        <taxon>Bacillati</taxon>
        <taxon>Cyanobacteriota</taxon>
        <taxon>Cyanophyceae</taxon>
        <taxon>Oscillatoriophycideae</taxon>
        <taxon>Oscillatoriales</taxon>
        <taxon>Microcoleaceae</taxon>
        <taxon>Planktothrix</taxon>
    </lineage>
</organism>
<dbReference type="AlphaFoldDB" id="A0A1J1JCI0"/>
<dbReference type="Proteomes" id="UP001153761">
    <property type="component" value="Chromosome"/>
</dbReference>
<accession>A0A1J1JCI0</accession>
<evidence type="ECO:0000313" key="1">
    <source>
        <dbReference type="EMBL" id="CAD5957564.1"/>
    </source>
</evidence>
<dbReference type="EMBL" id="LR882963">
    <property type="protein sequence ID" value="CAD5957564.1"/>
    <property type="molecule type" value="Genomic_DNA"/>
</dbReference>
<dbReference type="EMBL" id="LO018304">
    <property type="protein sequence ID" value="CUM59200.1"/>
    <property type="molecule type" value="Genomic_DNA"/>
</dbReference>
<protein>
    <submittedName>
        <fullName evidence="2">Uncharacterized protein</fullName>
    </submittedName>
</protein>
<gene>
    <name evidence="1" type="ORF">PANO66_03051</name>
    <name evidence="2" type="ORF">PLAM_1233</name>
</gene>
<evidence type="ECO:0000313" key="2">
    <source>
        <dbReference type="EMBL" id="CUM59200.1"/>
    </source>
</evidence>
<reference evidence="1" key="2">
    <citation type="submission" date="2020-09" db="EMBL/GenBank/DDBJ databases">
        <authorList>
            <person name="Blom J."/>
        </authorList>
    </citation>
    <scope>NUCLEOTIDE SEQUENCE</scope>
    <source>
        <strain evidence="1">No.66</strain>
    </source>
</reference>